<dbReference type="Proteomes" id="UP000037387">
    <property type="component" value="Unassembled WGS sequence"/>
</dbReference>
<reference evidence="4 5" key="1">
    <citation type="journal article" date="2015" name="Sci. Rep.">
        <title>Functional and structural properties of a novel cellulosome-like multienzyme complex: efficient glycoside hydrolysis of water-insoluble 7-xylosyl-10-deacetylpaclitaxel.</title>
        <authorList>
            <person name="Dou T.Y."/>
            <person name="Luan H.W."/>
            <person name="Ge G.B."/>
            <person name="Dong M.M."/>
            <person name="Zou H.F."/>
            <person name="He Y.Q."/>
            <person name="Cui P."/>
            <person name="Wang J.Y."/>
            <person name="Hao D.C."/>
            <person name="Yang S.L."/>
            <person name="Yang L."/>
        </authorList>
    </citation>
    <scope>NUCLEOTIDE SEQUENCE [LARGE SCALE GENOMIC DNA]</scope>
    <source>
        <strain evidence="4 5">F16</strain>
    </source>
</reference>
<feature type="region of interest" description="Disordered" evidence="2">
    <location>
        <begin position="1"/>
        <end position="25"/>
    </location>
</feature>
<gene>
    <name evidence="4" type="ORF">M768_15035</name>
</gene>
<dbReference type="AlphaFoldDB" id="A0A0M0F454"/>
<name>A0A0M0F454_CELCE</name>
<evidence type="ECO:0000256" key="2">
    <source>
        <dbReference type="SAM" id="MobiDB-lite"/>
    </source>
</evidence>
<accession>A0A0M0F454</accession>
<dbReference type="SMART" id="SM00448">
    <property type="entry name" value="REC"/>
    <property type="match status" value="1"/>
</dbReference>
<dbReference type="PROSITE" id="PS50110">
    <property type="entry name" value="RESPONSE_REGULATORY"/>
    <property type="match status" value="1"/>
</dbReference>
<protein>
    <recommendedName>
        <fullName evidence="3">Response regulatory domain-containing protein</fullName>
    </recommendedName>
</protein>
<organism evidence="4 5">
    <name type="scientific">Cellulosimicrobium cellulans F16</name>
    <dbReference type="NCBI Taxonomy" id="1350482"/>
    <lineage>
        <taxon>Bacteria</taxon>
        <taxon>Bacillati</taxon>
        <taxon>Actinomycetota</taxon>
        <taxon>Actinomycetes</taxon>
        <taxon>Micrococcales</taxon>
        <taxon>Promicromonosporaceae</taxon>
        <taxon>Cellulosimicrobium</taxon>
    </lineage>
</organism>
<proteinExistence type="predicted"/>
<sequence length="174" mass="18354">MPVGTRAPQAFGARPPGPPEGTTKATVTTMTTTVTTTHGDTSVTPRAPRILLYSDDVTVREQVRLAVGRRLGAGQPDIEWLEVATPAAVVTSADAGGWDLLVLDGEADKAGGMGLCRQLKNEVYRCPPVLVLTGRPQDGWLASWSLADDAVPRPFDAVALQRAVADLLRAAGTR</sequence>
<dbReference type="PATRIC" id="fig|1350482.3.peg.3341"/>
<comment type="caution">
    <text evidence="4">The sequence shown here is derived from an EMBL/GenBank/DDBJ whole genome shotgun (WGS) entry which is preliminary data.</text>
</comment>
<evidence type="ECO:0000256" key="1">
    <source>
        <dbReference type="PROSITE-ProRule" id="PRU00169"/>
    </source>
</evidence>
<dbReference type="SUPFAM" id="SSF52172">
    <property type="entry name" value="CheY-like"/>
    <property type="match status" value="1"/>
</dbReference>
<feature type="domain" description="Response regulatory" evidence="3">
    <location>
        <begin position="49"/>
        <end position="168"/>
    </location>
</feature>
<dbReference type="Gene3D" id="3.40.50.2300">
    <property type="match status" value="1"/>
</dbReference>
<evidence type="ECO:0000313" key="4">
    <source>
        <dbReference type="EMBL" id="KON72283.1"/>
    </source>
</evidence>
<dbReference type="GO" id="GO:0000160">
    <property type="term" value="P:phosphorelay signal transduction system"/>
    <property type="evidence" value="ECO:0007669"/>
    <property type="project" value="InterPro"/>
</dbReference>
<evidence type="ECO:0000259" key="3">
    <source>
        <dbReference type="PROSITE" id="PS50110"/>
    </source>
</evidence>
<keyword evidence="1" id="KW-0597">Phosphoprotein</keyword>
<dbReference type="InterPro" id="IPR001789">
    <property type="entry name" value="Sig_transdc_resp-reg_receiver"/>
</dbReference>
<feature type="modified residue" description="4-aspartylphosphate" evidence="1">
    <location>
        <position position="104"/>
    </location>
</feature>
<evidence type="ECO:0000313" key="5">
    <source>
        <dbReference type="Proteomes" id="UP000037387"/>
    </source>
</evidence>
<dbReference type="EMBL" id="ATNL01000012">
    <property type="protein sequence ID" value="KON72283.1"/>
    <property type="molecule type" value="Genomic_DNA"/>
</dbReference>
<keyword evidence="5" id="KW-1185">Reference proteome</keyword>
<dbReference type="InterPro" id="IPR011006">
    <property type="entry name" value="CheY-like_superfamily"/>
</dbReference>